<gene>
    <name evidence="2" type="ORF">GCM10009749_10800</name>
</gene>
<dbReference type="InterPro" id="IPR050426">
    <property type="entry name" value="Glycosyltransferase_28"/>
</dbReference>
<feature type="domain" description="Erythromycin biosynthesis protein CIII-like C-terminal" evidence="1">
    <location>
        <begin position="265"/>
        <end position="374"/>
    </location>
</feature>
<evidence type="ECO:0000313" key="3">
    <source>
        <dbReference type="Proteomes" id="UP001500002"/>
    </source>
</evidence>
<dbReference type="PANTHER" id="PTHR48050:SF13">
    <property type="entry name" value="STEROL 3-BETA-GLUCOSYLTRANSFERASE UGT80A2"/>
    <property type="match status" value="1"/>
</dbReference>
<comment type="caution">
    <text evidence="2">The sequence shown here is derived from an EMBL/GenBank/DDBJ whole genome shotgun (WGS) entry which is preliminary data.</text>
</comment>
<dbReference type="Proteomes" id="UP001500002">
    <property type="component" value="Unassembled WGS sequence"/>
</dbReference>
<evidence type="ECO:0000259" key="1">
    <source>
        <dbReference type="Pfam" id="PF06722"/>
    </source>
</evidence>
<organism evidence="2 3">
    <name type="scientific">Agromyces neolithicus</name>
    <dbReference type="NCBI Taxonomy" id="269420"/>
    <lineage>
        <taxon>Bacteria</taxon>
        <taxon>Bacillati</taxon>
        <taxon>Actinomycetota</taxon>
        <taxon>Actinomycetes</taxon>
        <taxon>Micrococcales</taxon>
        <taxon>Microbacteriaceae</taxon>
        <taxon>Agromyces</taxon>
    </lineage>
</organism>
<dbReference type="Pfam" id="PF06722">
    <property type="entry name" value="EryCIII-like_C"/>
    <property type="match status" value="1"/>
</dbReference>
<dbReference type="CDD" id="cd03784">
    <property type="entry name" value="GT1_Gtf-like"/>
    <property type="match status" value="1"/>
</dbReference>
<dbReference type="PANTHER" id="PTHR48050">
    <property type="entry name" value="STEROL 3-BETA-GLUCOSYLTRANSFERASE"/>
    <property type="match status" value="1"/>
</dbReference>
<sequence length="416" mass="44822">MKFLAYTSPARGHLYPTMPILHELQRRGHVVAVRTLDAEVDHLRQLGFTADRIDPRIARIEFDDYLARSAVGAIKRSIRTMSARAAFEVGDLQAAIESEAPDVLLIDGNAVGAVAVAEAWGGPWALLQHFPTPLPADEIPPFGPGLHPARGALGRMRDRLLRPLILGGFERVMLPPLNEVRGELGLRPLRDAADLYTRAPLTLYVTSTAFEYPRTAWPDSFCLTGPLAWDPPADRPGWLDTVRRPLVLVTTSSEFQDDGVLVETALAALAHEDCGVVATMPAGSIPHQVPANARVEAFVPHTPLLEIADVAVTHGGMGATQKALCAGVPVVVVPWGRDQSEVGRRAEAAGVGVLLPKRKLSPRTLRDAVARARALGPAASAFADAMKREGGARLAAERLEQLAARERPVHHAPHAE</sequence>
<keyword evidence="3" id="KW-1185">Reference proteome</keyword>
<evidence type="ECO:0000313" key="2">
    <source>
        <dbReference type="EMBL" id="GAA1804538.1"/>
    </source>
</evidence>
<accession>A0ABN2LZW5</accession>
<dbReference type="EMBL" id="BAAANJ010000004">
    <property type="protein sequence ID" value="GAA1804538.1"/>
    <property type="molecule type" value="Genomic_DNA"/>
</dbReference>
<dbReference type="SUPFAM" id="SSF53756">
    <property type="entry name" value="UDP-Glycosyltransferase/glycogen phosphorylase"/>
    <property type="match status" value="1"/>
</dbReference>
<reference evidence="2 3" key="1">
    <citation type="journal article" date="2019" name="Int. J. Syst. Evol. Microbiol.">
        <title>The Global Catalogue of Microorganisms (GCM) 10K type strain sequencing project: providing services to taxonomists for standard genome sequencing and annotation.</title>
        <authorList>
            <consortium name="The Broad Institute Genomics Platform"/>
            <consortium name="The Broad Institute Genome Sequencing Center for Infectious Disease"/>
            <person name="Wu L."/>
            <person name="Ma J."/>
        </authorList>
    </citation>
    <scope>NUCLEOTIDE SEQUENCE [LARGE SCALE GENOMIC DNA]</scope>
    <source>
        <strain evidence="2 3">JCM 14322</strain>
    </source>
</reference>
<dbReference type="Gene3D" id="3.40.50.2000">
    <property type="entry name" value="Glycogen Phosphorylase B"/>
    <property type="match status" value="2"/>
</dbReference>
<dbReference type="InterPro" id="IPR002213">
    <property type="entry name" value="UDP_glucos_trans"/>
</dbReference>
<proteinExistence type="predicted"/>
<name>A0ABN2LZW5_9MICO</name>
<dbReference type="RefSeq" id="WP_344294223.1">
    <property type="nucleotide sequence ID" value="NZ_BAAANJ010000004.1"/>
</dbReference>
<dbReference type="InterPro" id="IPR010610">
    <property type="entry name" value="EryCIII-like_C"/>
</dbReference>
<protein>
    <submittedName>
        <fullName evidence="2">Glycosyltransferase</fullName>
    </submittedName>
</protein>